<organism evidence="1 2">
    <name type="scientific">Selenomonas montiformis</name>
    <dbReference type="NCBI Taxonomy" id="2652285"/>
    <lineage>
        <taxon>Bacteria</taxon>
        <taxon>Bacillati</taxon>
        <taxon>Bacillota</taxon>
        <taxon>Negativicutes</taxon>
        <taxon>Selenomonadales</taxon>
        <taxon>Selenomonadaceae</taxon>
        <taxon>Selenomonas</taxon>
    </lineage>
</organism>
<dbReference type="RefSeq" id="WP_154620000.1">
    <property type="nucleotide sequence ID" value="NZ_VUNL01000003.1"/>
</dbReference>
<gene>
    <name evidence="1" type="ORF">FYJ78_03290</name>
</gene>
<evidence type="ECO:0000313" key="1">
    <source>
        <dbReference type="EMBL" id="MSV24225.1"/>
    </source>
</evidence>
<evidence type="ECO:0000313" key="2">
    <source>
        <dbReference type="Proteomes" id="UP000430222"/>
    </source>
</evidence>
<dbReference type="AlphaFoldDB" id="A0A6I2UV43"/>
<evidence type="ECO:0008006" key="3">
    <source>
        <dbReference type="Google" id="ProtNLM"/>
    </source>
</evidence>
<comment type="caution">
    <text evidence="1">The sequence shown here is derived from an EMBL/GenBank/DDBJ whole genome shotgun (WGS) entry which is preliminary data.</text>
</comment>
<keyword evidence="2" id="KW-1185">Reference proteome</keyword>
<dbReference type="Proteomes" id="UP000430222">
    <property type="component" value="Unassembled WGS sequence"/>
</dbReference>
<proteinExistence type="predicted"/>
<reference evidence="1 2" key="1">
    <citation type="submission" date="2019-08" db="EMBL/GenBank/DDBJ databases">
        <title>In-depth cultivation of the pig gut microbiome towards novel bacterial diversity and tailored functional studies.</title>
        <authorList>
            <person name="Wylensek D."/>
            <person name="Hitch T.C.A."/>
            <person name="Clavel T."/>
        </authorList>
    </citation>
    <scope>NUCLEOTIDE SEQUENCE [LARGE SCALE GENOMIC DNA]</scope>
    <source>
        <strain evidence="2">WCA-380-WT-3B3</strain>
    </source>
</reference>
<name>A0A6I2UV43_9FIRM</name>
<accession>A0A6I2UV43</accession>
<sequence>MSVLSEVYQSLKASADVTSLLAEGRKSIYHGWSKDAGSYPVLIYGIAADVPHITADNREVSHFVTIRIHIVTKNGAFTKLFHAVNAAMVNLGYMRKMCNEVNDDDLRIMICDYTISKKVEE</sequence>
<protein>
    <recommendedName>
        <fullName evidence="3">DUF3168 domain-containing protein</fullName>
    </recommendedName>
</protein>
<dbReference type="EMBL" id="VUNL01000003">
    <property type="protein sequence ID" value="MSV24225.1"/>
    <property type="molecule type" value="Genomic_DNA"/>
</dbReference>